<evidence type="ECO:0000256" key="1">
    <source>
        <dbReference type="ARBA" id="ARBA00023122"/>
    </source>
</evidence>
<protein>
    <submittedName>
        <fullName evidence="4">CBS domain containing protein</fullName>
    </submittedName>
</protein>
<feature type="domain" description="CBS" evidence="3">
    <location>
        <begin position="12"/>
        <end position="73"/>
    </location>
</feature>
<reference evidence="5" key="1">
    <citation type="submission" date="2010-12" db="EMBL/GenBank/DDBJ databases">
        <title>Complete sequence of Desulfovibrio aespoeensis Aspo-2.</title>
        <authorList>
            <consortium name="US DOE Joint Genome Institute"/>
            <person name="Lucas S."/>
            <person name="Copeland A."/>
            <person name="Lapidus A."/>
            <person name="Cheng J.-F."/>
            <person name="Goodwin L."/>
            <person name="Pitluck S."/>
            <person name="Chertkov O."/>
            <person name="Misra M."/>
            <person name="Detter J.C."/>
            <person name="Han C."/>
            <person name="Tapia R."/>
            <person name="Land M."/>
            <person name="Hauser L."/>
            <person name="Kyrpides N."/>
            <person name="Ivanova N."/>
            <person name="Ovchinnikova G."/>
            <person name="Pedersen K."/>
            <person name="Jagevall S."/>
            <person name="Hazen T."/>
            <person name="Woyke T."/>
        </authorList>
    </citation>
    <scope>NUCLEOTIDE SEQUENCE [LARGE SCALE GENOMIC DNA]</scope>
    <source>
        <strain evidence="5">ATCC 700646 / DSM 10631 / Aspo-2</strain>
    </source>
</reference>
<dbReference type="Proteomes" id="UP000002191">
    <property type="component" value="Chromosome"/>
</dbReference>
<sequence>MSAPIVRVGDVMKKEVLSIDGMATASDAAAMMRTARVSELLVARRNDDDAWGMVTITDLVKKVIVPGLDGKDVSIYEIMTKPIITVPAKMDIRHAIRLMNRTSVRSAPVEDLGEVVGVVTLSSLVLDNNLL</sequence>
<dbReference type="Gene3D" id="3.10.580.10">
    <property type="entry name" value="CBS-domain"/>
    <property type="match status" value="1"/>
</dbReference>
<dbReference type="RefSeq" id="WP_013513889.1">
    <property type="nucleotide sequence ID" value="NC_014844.1"/>
</dbReference>
<dbReference type="PANTHER" id="PTHR43080:SF2">
    <property type="entry name" value="CBS DOMAIN-CONTAINING PROTEIN"/>
    <property type="match status" value="1"/>
</dbReference>
<keyword evidence="5" id="KW-1185">Reference proteome</keyword>
<dbReference type="OrthoDB" id="9771532at2"/>
<feature type="domain" description="CBS" evidence="3">
    <location>
        <begin position="79"/>
        <end position="131"/>
    </location>
</feature>
<dbReference type="PROSITE" id="PS51371">
    <property type="entry name" value="CBS"/>
    <property type="match status" value="2"/>
</dbReference>
<dbReference type="Pfam" id="PF00571">
    <property type="entry name" value="CBS"/>
    <property type="match status" value="2"/>
</dbReference>
<dbReference type="EMBL" id="CP002431">
    <property type="protein sequence ID" value="ADU61958.1"/>
    <property type="molecule type" value="Genomic_DNA"/>
</dbReference>
<dbReference type="InterPro" id="IPR046342">
    <property type="entry name" value="CBS_dom_sf"/>
</dbReference>
<accession>E6VS25</accession>
<dbReference type="PANTHER" id="PTHR43080">
    <property type="entry name" value="CBS DOMAIN-CONTAINING PROTEIN CBSX3, MITOCHONDRIAL"/>
    <property type="match status" value="1"/>
</dbReference>
<evidence type="ECO:0000313" key="5">
    <source>
        <dbReference type="Proteomes" id="UP000002191"/>
    </source>
</evidence>
<dbReference type="SMART" id="SM00116">
    <property type="entry name" value="CBS"/>
    <property type="match status" value="2"/>
</dbReference>
<evidence type="ECO:0000259" key="3">
    <source>
        <dbReference type="PROSITE" id="PS51371"/>
    </source>
</evidence>
<organism evidence="4 5">
    <name type="scientific">Pseudodesulfovibrio aespoeensis (strain ATCC 700646 / DSM 10631 / Aspo-2)</name>
    <name type="common">Desulfovibrio aespoeensis</name>
    <dbReference type="NCBI Taxonomy" id="643562"/>
    <lineage>
        <taxon>Bacteria</taxon>
        <taxon>Pseudomonadati</taxon>
        <taxon>Thermodesulfobacteriota</taxon>
        <taxon>Desulfovibrionia</taxon>
        <taxon>Desulfovibrionales</taxon>
        <taxon>Desulfovibrionaceae</taxon>
    </lineage>
</organism>
<dbReference type="eggNOG" id="COG2905">
    <property type="taxonomic scope" value="Bacteria"/>
</dbReference>
<proteinExistence type="predicted"/>
<evidence type="ECO:0000256" key="2">
    <source>
        <dbReference type="PROSITE-ProRule" id="PRU00703"/>
    </source>
</evidence>
<dbReference type="InterPro" id="IPR051257">
    <property type="entry name" value="Diverse_CBS-Domain"/>
</dbReference>
<dbReference type="STRING" id="643562.Daes_0941"/>
<dbReference type="KEGG" id="das:Daes_0941"/>
<dbReference type="HOGENOM" id="CLU_040681_12_3_7"/>
<dbReference type="SUPFAM" id="SSF54631">
    <property type="entry name" value="CBS-domain pair"/>
    <property type="match status" value="1"/>
</dbReference>
<gene>
    <name evidence="4" type="ordered locus">Daes_0941</name>
</gene>
<evidence type="ECO:0000313" key="4">
    <source>
        <dbReference type="EMBL" id="ADU61958.1"/>
    </source>
</evidence>
<dbReference type="AlphaFoldDB" id="E6VS25"/>
<dbReference type="InterPro" id="IPR000644">
    <property type="entry name" value="CBS_dom"/>
</dbReference>
<reference evidence="4 5" key="2">
    <citation type="journal article" date="2014" name="Genome Announc.">
        <title>Complete Genome Sequence of the Subsurface, Mesophilic Sulfate-Reducing Bacterium Desulfovibrio aespoeensis Aspo-2.</title>
        <authorList>
            <person name="Pedersen K."/>
            <person name="Bengtsson A."/>
            <person name="Edlund J."/>
            <person name="Rabe L."/>
            <person name="Hazen T."/>
            <person name="Chakraborty R."/>
            <person name="Goodwin L."/>
            <person name="Shapiro N."/>
        </authorList>
    </citation>
    <scope>NUCLEOTIDE SEQUENCE [LARGE SCALE GENOMIC DNA]</scope>
    <source>
        <strain evidence="5">ATCC 700646 / DSM 10631 / Aspo-2</strain>
    </source>
</reference>
<name>E6VS25_PSEA9</name>
<keyword evidence="1 2" id="KW-0129">CBS domain</keyword>